<dbReference type="EMBL" id="CAFBPQ010000041">
    <property type="protein sequence ID" value="CAB5029003.1"/>
    <property type="molecule type" value="Genomic_DNA"/>
</dbReference>
<organism evidence="13">
    <name type="scientific">freshwater metagenome</name>
    <dbReference type="NCBI Taxonomy" id="449393"/>
    <lineage>
        <taxon>unclassified sequences</taxon>
        <taxon>metagenomes</taxon>
        <taxon>ecological metagenomes</taxon>
    </lineage>
</organism>
<dbReference type="GO" id="GO:0006281">
    <property type="term" value="P:DNA repair"/>
    <property type="evidence" value="ECO:0007669"/>
    <property type="project" value="UniProtKB-KW"/>
</dbReference>
<evidence type="ECO:0000256" key="3">
    <source>
        <dbReference type="ARBA" id="ARBA00012030"/>
    </source>
</evidence>
<comment type="similarity">
    <text evidence="2">Belongs to the uracil-DNA glycosylase (UDG) superfamily. Type 4 (UDGa) family.</text>
</comment>
<evidence type="ECO:0000259" key="12">
    <source>
        <dbReference type="SMART" id="SM00986"/>
    </source>
</evidence>
<keyword evidence="9" id="KW-0408">Iron</keyword>
<proteinExistence type="inferred from homology"/>
<dbReference type="SMART" id="SM00987">
    <property type="entry name" value="UreE_C"/>
    <property type="match status" value="1"/>
</dbReference>
<evidence type="ECO:0000256" key="2">
    <source>
        <dbReference type="ARBA" id="ARBA00006521"/>
    </source>
</evidence>
<evidence type="ECO:0000256" key="11">
    <source>
        <dbReference type="ARBA" id="ARBA00023204"/>
    </source>
</evidence>
<comment type="catalytic activity">
    <reaction evidence="1">
        <text>Hydrolyzes single-stranded DNA or mismatched double-stranded DNA and polynucleotides, releasing free uracil.</text>
        <dbReference type="EC" id="3.2.2.27"/>
    </reaction>
</comment>
<feature type="domain" description="Uracil-DNA glycosylase-like" evidence="12">
    <location>
        <begin position="34"/>
        <end position="190"/>
    </location>
</feature>
<evidence type="ECO:0000313" key="14">
    <source>
        <dbReference type="EMBL" id="CAB4912021.1"/>
    </source>
</evidence>
<evidence type="ECO:0000256" key="10">
    <source>
        <dbReference type="ARBA" id="ARBA00023014"/>
    </source>
</evidence>
<dbReference type="InterPro" id="IPR051536">
    <property type="entry name" value="UDG_Type-4/5"/>
</dbReference>
<dbReference type="EMBL" id="CAEZYK010000068">
    <property type="protein sequence ID" value="CAB4728525.1"/>
    <property type="molecule type" value="Genomic_DNA"/>
</dbReference>
<dbReference type="AlphaFoldDB" id="A0A6J6S1H7"/>
<dbReference type="InterPro" id="IPR005273">
    <property type="entry name" value="Ura-DNA_glyco_family4"/>
</dbReference>
<dbReference type="GO" id="GO:0051539">
    <property type="term" value="F:4 iron, 4 sulfur cluster binding"/>
    <property type="evidence" value="ECO:0007669"/>
    <property type="project" value="UniProtKB-KW"/>
</dbReference>
<dbReference type="SUPFAM" id="SSF52141">
    <property type="entry name" value="Uracil-DNA glycosylase-like"/>
    <property type="match status" value="1"/>
</dbReference>
<evidence type="ECO:0000256" key="9">
    <source>
        <dbReference type="ARBA" id="ARBA00023004"/>
    </source>
</evidence>
<dbReference type="EMBL" id="CAFBOF010000010">
    <property type="protein sequence ID" value="CAB4974211.1"/>
    <property type="molecule type" value="Genomic_DNA"/>
</dbReference>
<evidence type="ECO:0000256" key="8">
    <source>
        <dbReference type="ARBA" id="ARBA00022801"/>
    </source>
</evidence>
<dbReference type="GO" id="GO:0004844">
    <property type="term" value="F:uracil DNA N-glycosylase activity"/>
    <property type="evidence" value="ECO:0007669"/>
    <property type="project" value="UniProtKB-EC"/>
</dbReference>
<dbReference type="PANTHER" id="PTHR33693">
    <property type="entry name" value="TYPE-5 URACIL-DNA GLYCOSYLASE"/>
    <property type="match status" value="1"/>
</dbReference>
<evidence type="ECO:0000256" key="6">
    <source>
        <dbReference type="ARBA" id="ARBA00022723"/>
    </source>
</evidence>
<dbReference type="Gene3D" id="3.40.470.10">
    <property type="entry name" value="Uracil-DNA glycosylase-like domain"/>
    <property type="match status" value="1"/>
</dbReference>
<gene>
    <name evidence="13" type="ORF">UFOPK2683_01130</name>
    <name evidence="14" type="ORF">UFOPK3605_01180</name>
    <name evidence="15" type="ORF">UFOPK3897_00710</name>
    <name evidence="16" type="ORF">UFOPK4121_01178</name>
</gene>
<dbReference type="PANTHER" id="PTHR33693:SF1">
    <property type="entry name" value="TYPE-4 URACIL-DNA GLYCOSYLASE"/>
    <property type="match status" value="1"/>
</dbReference>
<sequence length="203" mass="21890">MVNKLSWSTWDELQQSALRCTACDLGTTRTQVVFGSGPKNVRLVIIGEAPGAEEDRQGLPFVGRSGALLDRLLNSVGIERAEVYIANVIKCRPPDNRNPSALEIATCRPFLEAQLEFLRPEIIVPLGNFATRFILNTKVGITKLRGQVIDLPAGSTGTPPHLRAVVIPVLHPAAVLRGGEAAFSRAQVDFAVIAQTLSSRLAS</sequence>
<dbReference type="Pfam" id="PF03167">
    <property type="entry name" value="UDG"/>
    <property type="match status" value="1"/>
</dbReference>
<dbReference type="InterPro" id="IPR005122">
    <property type="entry name" value="Uracil-DNA_glycosylase-like"/>
</dbReference>
<dbReference type="GO" id="GO:0046872">
    <property type="term" value="F:metal ion binding"/>
    <property type="evidence" value="ECO:0007669"/>
    <property type="project" value="UniProtKB-KW"/>
</dbReference>
<dbReference type="InterPro" id="IPR036895">
    <property type="entry name" value="Uracil-DNA_glycosylase-like_sf"/>
</dbReference>
<dbReference type="EMBL" id="CAFBMM010000066">
    <property type="protein sequence ID" value="CAB4912021.1"/>
    <property type="molecule type" value="Genomic_DNA"/>
</dbReference>
<reference evidence="13" key="1">
    <citation type="submission" date="2020-05" db="EMBL/GenBank/DDBJ databases">
        <authorList>
            <person name="Chiriac C."/>
            <person name="Salcher M."/>
            <person name="Ghai R."/>
            <person name="Kavagutti S V."/>
        </authorList>
    </citation>
    <scope>NUCLEOTIDE SEQUENCE</scope>
</reference>
<evidence type="ECO:0000313" key="13">
    <source>
        <dbReference type="EMBL" id="CAB4728525.1"/>
    </source>
</evidence>
<evidence type="ECO:0000313" key="16">
    <source>
        <dbReference type="EMBL" id="CAB5029003.1"/>
    </source>
</evidence>
<keyword evidence="10" id="KW-0411">Iron-sulfur</keyword>
<evidence type="ECO:0000256" key="7">
    <source>
        <dbReference type="ARBA" id="ARBA00022763"/>
    </source>
</evidence>
<evidence type="ECO:0000256" key="1">
    <source>
        <dbReference type="ARBA" id="ARBA00001400"/>
    </source>
</evidence>
<dbReference type="EC" id="3.2.2.27" evidence="3"/>
<dbReference type="NCBIfam" id="TIGR00758">
    <property type="entry name" value="UDG_fam4"/>
    <property type="match status" value="1"/>
</dbReference>
<keyword evidence="7" id="KW-0227">DNA damage</keyword>
<evidence type="ECO:0000256" key="5">
    <source>
        <dbReference type="ARBA" id="ARBA00022485"/>
    </source>
</evidence>
<name>A0A6J6S1H7_9ZZZZ</name>
<accession>A0A6J6S1H7</accession>
<keyword evidence="5" id="KW-0004">4Fe-4S</keyword>
<dbReference type="SMART" id="SM00986">
    <property type="entry name" value="UDG"/>
    <property type="match status" value="1"/>
</dbReference>
<evidence type="ECO:0000313" key="15">
    <source>
        <dbReference type="EMBL" id="CAB4974211.1"/>
    </source>
</evidence>
<keyword evidence="11" id="KW-0234">DNA repair</keyword>
<protein>
    <recommendedName>
        <fullName evidence="4">Type-4 uracil-DNA glycosylase</fullName>
        <ecNumber evidence="3">3.2.2.27</ecNumber>
    </recommendedName>
</protein>
<evidence type="ECO:0000256" key="4">
    <source>
        <dbReference type="ARBA" id="ARBA00019403"/>
    </source>
</evidence>
<dbReference type="CDD" id="cd10030">
    <property type="entry name" value="UDG-F4_TTUDGA_SPO1dp_like"/>
    <property type="match status" value="1"/>
</dbReference>
<keyword evidence="6" id="KW-0479">Metal-binding</keyword>
<keyword evidence="8" id="KW-0378">Hydrolase</keyword>